<organism evidence="2 3">
    <name type="scientific">Exilibacterium tricleocarpae</name>
    <dbReference type="NCBI Taxonomy" id="2591008"/>
    <lineage>
        <taxon>Bacteria</taxon>
        <taxon>Pseudomonadati</taxon>
        <taxon>Pseudomonadota</taxon>
        <taxon>Gammaproteobacteria</taxon>
        <taxon>Cellvibrionales</taxon>
        <taxon>Cellvibrionaceae</taxon>
        <taxon>Exilibacterium</taxon>
    </lineage>
</organism>
<dbReference type="InterPro" id="IPR014922">
    <property type="entry name" value="YdhG-like"/>
</dbReference>
<dbReference type="Pfam" id="PF08818">
    <property type="entry name" value="DUF1801"/>
    <property type="match status" value="1"/>
</dbReference>
<protein>
    <submittedName>
        <fullName evidence="2">DUF1801 domain-containing protein</fullName>
    </submittedName>
</protein>
<proteinExistence type="predicted"/>
<comment type="caution">
    <text evidence="2">The sequence shown here is derived from an EMBL/GenBank/DDBJ whole genome shotgun (WGS) entry which is preliminary data.</text>
</comment>
<dbReference type="Proteomes" id="UP000319732">
    <property type="component" value="Unassembled WGS sequence"/>
</dbReference>
<evidence type="ECO:0000259" key="1">
    <source>
        <dbReference type="Pfam" id="PF08818"/>
    </source>
</evidence>
<keyword evidence="3" id="KW-1185">Reference proteome</keyword>
<gene>
    <name evidence="2" type="ORF">FKG94_09745</name>
</gene>
<dbReference type="Gene3D" id="3.90.1150.200">
    <property type="match status" value="1"/>
</dbReference>
<dbReference type="EMBL" id="VHSG01000008">
    <property type="protein sequence ID" value="TQV81363.1"/>
    <property type="molecule type" value="Genomic_DNA"/>
</dbReference>
<name>A0A545TVX3_9GAMM</name>
<feature type="domain" description="YdhG-like" evidence="1">
    <location>
        <begin position="13"/>
        <end position="80"/>
    </location>
</feature>
<dbReference type="SUPFAM" id="SSF159888">
    <property type="entry name" value="YdhG-like"/>
    <property type="match status" value="1"/>
</dbReference>
<accession>A0A545TVX3</accession>
<sequence length="98" mass="10417">MDSYIAARNPAVRTTLAALRALVQPTLPQVTEGMKWGAPIFLDPQGEPVVYLYGGKDHANLGFIRGAELSDPKGILQGRGHLGRHVASIGDARCHDGG</sequence>
<dbReference type="OrthoDB" id="7619808at2"/>
<evidence type="ECO:0000313" key="3">
    <source>
        <dbReference type="Proteomes" id="UP000319732"/>
    </source>
</evidence>
<reference evidence="2 3" key="1">
    <citation type="submission" date="2019-06" db="EMBL/GenBank/DDBJ databases">
        <title>Whole genome sequence for Cellvibrionaceae sp. R142.</title>
        <authorList>
            <person name="Wang G."/>
        </authorList>
    </citation>
    <scope>NUCLEOTIDE SEQUENCE [LARGE SCALE GENOMIC DNA]</scope>
    <source>
        <strain evidence="2 3">R142</strain>
    </source>
</reference>
<dbReference type="AlphaFoldDB" id="A0A545TVX3"/>
<dbReference type="RefSeq" id="WP_142904024.1">
    <property type="nucleotide sequence ID" value="NZ_ML660091.1"/>
</dbReference>
<evidence type="ECO:0000313" key="2">
    <source>
        <dbReference type="EMBL" id="TQV81363.1"/>
    </source>
</evidence>